<dbReference type="AlphaFoldDB" id="A0A1W1GX95"/>
<proteinExistence type="predicted"/>
<evidence type="ECO:0000313" key="2">
    <source>
        <dbReference type="Proteomes" id="UP000191133"/>
    </source>
</evidence>
<protein>
    <submittedName>
        <fullName evidence="1">Uncharacterized protein</fullName>
    </submittedName>
</protein>
<gene>
    <name evidence="1" type="ORF">SAMN04488690_1652</name>
</gene>
<name>A0A1W1GX95_9GAMM</name>
<accession>A0A1W1GX95</accession>
<sequence length="108" mass="11686">MSMTTALPVEQQFATGHQGESLVLMVCQGWLWAGLYTAAPRETLLQVAASASRSVGVSHHSLALGGITFPLNRLAAQAAHRWLDRQGVRIRSIPPINRATRSTRGVRA</sequence>
<dbReference type="RefSeq" id="WP_080149270.1">
    <property type="nucleotide sequence ID" value="NZ_FWEU01000002.1"/>
</dbReference>
<evidence type="ECO:0000313" key="1">
    <source>
        <dbReference type="EMBL" id="SLM23945.1"/>
    </source>
</evidence>
<reference evidence="2" key="1">
    <citation type="submission" date="2016-10" db="EMBL/GenBank/DDBJ databases">
        <authorList>
            <person name="Varghese N."/>
        </authorList>
    </citation>
    <scope>NUCLEOTIDE SEQUENCE [LARGE SCALE GENOMIC DNA]</scope>
    <source>
        <strain evidence="2">92MFCol6.1</strain>
    </source>
</reference>
<organism evidence="1 2">
    <name type="scientific">Stenotrophomonas indicatrix</name>
    <dbReference type="NCBI Taxonomy" id="2045451"/>
    <lineage>
        <taxon>Bacteria</taxon>
        <taxon>Pseudomonadati</taxon>
        <taxon>Pseudomonadota</taxon>
        <taxon>Gammaproteobacteria</taxon>
        <taxon>Lysobacterales</taxon>
        <taxon>Lysobacteraceae</taxon>
        <taxon>Stenotrophomonas</taxon>
    </lineage>
</organism>
<dbReference type="Proteomes" id="UP000191133">
    <property type="component" value="Unassembled WGS sequence"/>
</dbReference>
<dbReference type="EMBL" id="FWEU01000002">
    <property type="protein sequence ID" value="SLM23945.1"/>
    <property type="molecule type" value="Genomic_DNA"/>
</dbReference>